<keyword evidence="2" id="KW-1185">Reference proteome</keyword>
<proteinExistence type="predicted"/>
<organism evidence="1 2">
    <name type="scientific">Araneus ventricosus</name>
    <name type="common">Orbweaver spider</name>
    <name type="synonym">Epeira ventricosa</name>
    <dbReference type="NCBI Taxonomy" id="182803"/>
    <lineage>
        <taxon>Eukaryota</taxon>
        <taxon>Metazoa</taxon>
        <taxon>Ecdysozoa</taxon>
        <taxon>Arthropoda</taxon>
        <taxon>Chelicerata</taxon>
        <taxon>Arachnida</taxon>
        <taxon>Araneae</taxon>
        <taxon>Araneomorphae</taxon>
        <taxon>Entelegynae</taxon>
        <taxon>Araneoidea</taxon>
        <taxon>Araneidae</taxon>
        <taxon>Araneus</taxon>
    </lineage>
</organism>
<dbReference type="EMBL" id="BGPR01078384">
    <property type="protein sequence ID" value="GBL70204.1"/>
    <property type="molecule type" value="Genomic_DNA"/>
</dbReference>
<gene>
    <name evidence="1" type="ORF">AVEN_100348_1</name>
</gene>
<evidence type="ECO:0000313" key="1">
    <source>
        <dbReference type="EMBL" id="GBL70204.1"/>
    </source>
</evidence>
<sequence length="37" mass="4314">MVIGPALVRDFLWTFGLGLAQDLNKWNKKQEQQIHSM</sequence>
<reference evidence="1 2" key="1">
    <citation type="journal article" date="2019" name="Sci. Rep.">
        <title>Orb-weaving spider Araneus ventricosus genome elucidates the spidroin gene catalogue.</title>
        <authorList>
            <person name="Kono N."/>
            <person name="Nakamura H."/>
            <person name="Ohtoshi R."/>
            <person name="Moran D.A.P."/>
            <person name="Shinohara A."/>
            <person name="Yoshida Y."/>
            <person name="Fujiwara M."/>
            <person name="Mori M."/>
            <person name="Tomita M."/>
            <person name="Arakawa K."/>
        </authorList>
    </citation>
    <scope>NUCLEOTIDE SEQUENCE [LARGE SCALE GENOMIC DNA]</scope>
</reference>
<accession>A0A4Y1ZVF5</accession>
<protein>
    <submittedName>
        <fullName evidence="1">Uncharacterized protein</fullName>
    </submittedName>
</protein>
<name>A0A4Y1ZVF5_ARAVE</name>
<evidence type="ECO:0000313" key="2">
    <source>
        <dbReference type="Proteomes" id="UP000499080"/>
    </source>
</evidence>
<comment type="caution">
    <text evidence="1">The sequence shown here is derived from an EMBL/GenBank/DDBJ whole genome shotgun (WGS) entry which is preliminary data.</text>
</comment>
<dbReference type="AlphaFoldDB" id="A0A4Y1ZVF5"/>
<dbReference type="Proteomes" id="UP000499080">
    <property type="component" value="Unassembled WGS sequence"/>
</dbReference>
<feature type="non-terminal residue" evidence="1">
    <location>
        <position position="37"/>
    </location>
</feature>